<keyword evidence="1" id="KW-1133">Transmembrane helix</keyword>
<evidence type="ECO:0000313" key="3">
    <source>
        <dbReference type="Proteomes" id="UP001524502"/>
    </source>
</evidence>
<evidence type="ECO:0000256" key="1">
    <source>
        <dbReference type="SAM" id="Phobius"/>
    </source>
</evidence>
<keyword evidence="1" id="KW-0472">Membrane</keyword>
<keyword evidence="1" id="KW-0812">Transmembrane</keyword>
<dbReference type="Proteomes" id="UP001524502">
    <property type="component" value="Unassembled WGS sequence"/>
</dbReference>
<feature type="transmembrane region" description="Helical" evidence="1">
    <location>
        <begin position="63"/>
        <end position="82"/>
    </location>
</feature>
<dbReference type="EMBL" id="JANFXK010000015">
    <property type="protein sequence ID" value="MCQ4637692.1"/>
    <property type="molecule type" value="Genomic_DNA"/>
</dbReference>
<evidence type="ECO:0000313" key="2">
    <source>
        <dbReference type="EMBL" id="MCQ4637692.1"/>
    </source>
</evidence>
<sequence length="129" mass="14499">MSCKKNVCPEGLSTCCGDCIRKELDACKGNCDRLVRQEECVNYTDKSAARQQRRIEKKAEWRMVIWMAILLMIVLSVLGFAIHQSYKNAEYIDKIKSGQSVAAEQSASIPKGSIKQITYSISDLEVMSN</sequence>
<reference evidence="2 3" key="1">
    <citation type="submission" date="2022-06" db="EMBL/GenBank/DDBJ databases">
        <title>Isolation of gut microbiota from human fecal samples.</title>
        <authorList>
            <person name="Pamer E.G."/>
            <person name="Barat B."/>
            <person name="Waligurski E."/>
            <person name="Medina S."/>
            <person name="Paddock L."/>
            <person name="Mostad J."/>
        </authorList>
    </citation>
    <scope>NUCLEOTIDE SEQUENCE [LARGE SCALE GENOMIC DNA]</scope>
    <source>
        <strain evidence="2 3">SL.3.17</strain>
    </source>
</reference>
<name>A0ABT1RR90_9FIRM</name>
<proteinExistence type="predicted"/>
<protein>
    <submittedName>
        <fullName evidence="2">Uncharacterized protein</fullName>
    </submittedName>
</protein>
<organism evidence="2 3">
    <name type="scientific">Anaerovorax odorimutans</name>
    <dbReference type="NCBI Taxonomy" id="109327"/>
    <lineage>
        <taxon>Bacteria</taxon>
        <taxon>Bacillati</taxon>
        <taxon>Bacillota</taxon>
        <taxon>Clostridia</taxon>
        <taxon>Peptostreptococcales</taxon>
        <taxon>Anaerovoracaceae</taxon>
        <taxon>Anaerovorax</taxon>
    </lineage>
</organism>
<gene>
    <name evidence="2" type="ORF">NE619_13240</name>
</gene>
<dbReference type="RefSeq" id="WP_256132873.1">
    <property type="nucleotide sequence ID" value="NZ_JANFXK010000015.1"/>
</dbReference>
<comment type="caution">
    <text evidence="2">The sequence shown here is derived from an EMBL/GenBank/DDBJ whole genome shotgun (WGS) entry which is preliminary data.</text>
</comment>
<accession>A0ABT1RR90</accession>
<keyword evidence="3" id="KW-1185">Reference proteome</keyword>